<dbReference type="AlphaFoldDB" id="A0A918WP38"/>
<reference evidence="2" key="1">
    <citation type="journal article" date="2014" name="Int. J. Syst. Evol. Microbiol.">
        <title>Complete genome sequence of Corynebacterium casei LMG S-19264T (=DSM 44701T), isolated from a smear-ripened cheese.</title>
        <authorList>
            <consortium name="US DOE Joint Genome Institute (JGI-PGF)"/>
            <person name="Walter F."/>
            <person name="Albersmeier A."/>
            <person name="Kalinowski J."/>
            <person name="Ruckert C."/>
        </authorList>
    </citation>
    <scope>NUCLEOTIDE SEQUENCE</scope>
    <source>
        <strain evidence="2">KCTC 12988</strain>
    </source>
</reference>
<proteinExistence type="predicted"/>
<gene>
    <name evidence="2" type="ORF">GCM10007100_30490</name>
</gene>
<evidence type="ECO:0000313" key="3">
    <source>
        <dbReference type="Proteomes" id="UP000644507"/>
    </source>
</evidence>
<dbReference type="RefSeq" id="WP_189571708.1">
    <property type="nucleotide sequence ID" value="NZ_BMXI01000014.1"/>
</dbReference>
<name>A0A918WP38_9BACT</name>
<feature type="signal peptide" evidence="1">
    <location>
        <begin position="1"/>
        <end position="18"/>
    </location>
</feature>
<dbReference type="EMBL" id="BMXI01000014">
    <property type="protein sequence ID" value="GHC61115.1"/>
    <property type="molecule type" value="Genomic_DNA"/>
</dbReference>
<protein>
    <submittedName>
        <fullName evidence="2">Uncharacterized protein</fullName>
    </submittedName>
</protein>
<keyword evidence="1" id="KW-0732">Signal</keyword>
<evidence type="ECO:0000256" key="1">
    <source>
        <dbReference type="SAM" id="SignalP"/>
    </source>
</evidence>
<evidence type="ECO:0000313" key="2">
    <source>
        <dbReference type="EMBL" id="GHC61115.1"/>
    </source>
</evidence>
<organism evidence="2 3">
    <name type="scientific">Roseibacillus persicicus</name>
    <dbReference type="NCBI Taxonomy" id="454148"/>
    <lineage>
        <taxon>Bacteria</taxon>
        <taxon>Pseudomonadati</taxon>
        <taxon>Verrucomicrobiota</taxon>
        <taxon>Verrucomicrobiia</taxon>
        <taxon>Verrucomicrobiales</taxon>
        <taxon>Verrucomicrobiaceae</taxon>
        <taxon>Roseibacillus</taxon>
    </lineage>
</organism>
<keyword evidence="3" id="KW-1185">Reference proteome</keyword>
<dbReference type="Proteomes" id="UP000644507">
    <property type="component" value="Unassembled WGS sequence"/>
</dbReference>
<accession>A0A918WP38</accession>
<comment type="caution">
    <text evidence="2">The sequence shown here is derived from an EMBL/GenBank/DDBJ whole genome shotgun (WGS) entry which is preliminary data.</text>
</comment>
<feature type="chain" id="PRO_5036788326" evidence="1">
    <location>
        <begin position="19"/>
        <end position="234"/>
    </location>
</feature>
<sequence>MLSKITLILSLLTASLLAQEPRQIEVRTLCFGYSNSVREVTLTGDPAGEDTLDTKLAKHLDNHQDVLTVVGDEVRVGQKDGSGSFQSWSKTAIPKGASEVLFVLFPSGIKEKPYLIKAYNDGARGFPLASFQISNMSESTLRLIVGDEPIELAPGQSKNISKFKKVKKNGQVPYYVYSKDGSEWKRLSTGLWDILPRKRNFQIAWTNPDSKNVEIRGYEDSLPLVKALLKQQAE</sequence>
<reference evidence="2" key="2">
    <citation type="submission" date="2020-09" db="EMBL/GenBank/DDBJ databases">
        <authorList>
            <person name="Sun Q."/>
            <person name="Kim S."/>
        </authorList>
    </citation>
    <scope>NUCLEOTIDE SEQUENCE</scope>
    <source>
        <strain evidence="2">KCTC 12988</strain>
    </source>
</reference>